<dbReference type="Gene3D" id="2.60.40.2030">
    <property type="match status" value="2"/>
</dbReference>
<dbReference type="InterPro" id="IPR051171">
    <property type="entry name" value="CaCA"/>
</dbReference>
<dbReference type="GO" id="GO:0030424">
    <property type="term" value="C:axon"/>
    <property type="evidence" value="ECO:0007669"/>
    <property type="project" value="TreeGrafter"/>
</dbReference>
<dbReference type="Gene3D" id="2.60.120.200">
    <property type="match status" value="1"/>
</dbReference>
<feature type="domain" description="Calx-beta" evidence="6">
    <location>
        <begin position="148"/>
        <end position="260"/>
    </location>
</feature>
<organism evidence="7">
    <name type="scientific">hydrothermal vent metagenome</name>
    <dbReference type="NCBI Taxonomy" id="652676"/>
    <lineage>
        <taxon>unclassified sequences</taxon>
        <taxon>metagenomes</taxon>
        <taxon>ecological metagenomes</taxon>
    </lineage>
</organism>
<keyword evidence="4" id="KW-0406">Ion transport</keyword>
<keyword evidence="1" id="KW-0732">Signal</keyword>
<dbReference type="GO" id="GO:0005432">
    <property type="term" value="F:calcium:sodium antiporter activity"/>
    <property type="evidence" value="ECO:0007669"/>
    <property type="project" value="TreeGrafter"/>
</dbReference>
<dbReference type="GO" id="GO:0098703">
    <property type="term" value="P:calcium ion import across plasma membrane"/>
    <property type="evidence" value="ECO:0007669"/>
    <property type="project" value="TreeGrafter"/>
</dbReference>
<evidence type="ECO:0000313" key="7">
    <source>
        <dbReference type="EMBL" id="VAW65459.1"/>
    </source>
</evidence>
<dbReference type="InterPro" id="IPR038081">
    <property type="entry name" value="CalX-like_sf"/>
</dbReference>
<dbReference type="GO" id="GO:0042383">
    <property type="term" value="C:sarcolemma"/>
    <property type="evidence" value="ECO:0007669"/>
    <property type="project" value="TreeGrafter"/>
</dbReference>
<feature type="domain" description="Calx-beta" evidence="6">
    <location>
        <begin position="22"/>
        <end position="132"/>
    </location>
</feature>
<dbReference type="GO" id="GO:0098794">
    <property type="term" value="C:postsynapse"/>
    <property type="evidence" value="ECO:0007669"/>
    <property type="project" value="TreeGrafter"/>
</dbReference>
<keyword evidence="2" id="KW-0677">Repeat</keyword>
<dbReference type="InterPro" id="IPR003644">
    <property type="entry name" value="Calx_beta"/>
</dbReference>
<protein>
    <recommendedName>
        <fullName evidence="6">Calx-beta domain-containing protein</fullName>
    </recommendedName>
</protein>
<evidence type="ECO:0000259" key="6">
    <source>
        <dbReference type="SMART" id="SM00237"/>
    </source>
</evidence>
<dbReference type="EMBL" id="UOFH01000314">
    <property type="protein sequence ID" value="VAW65459.1"/>
    <property type="molecule type" value="Genomic_DNA"/>
</dbReference>
<dbReference type="Gene3D" id="2.60.40.10">
    <property type="entry name" value="Immunoglobulins"/>
    <property type="match status" value="2"/>
</dbReference>
<evidence type="ECO:0000256" key="5">
    <source>
        <dbReference type="SAM" id="MobiDB-lite"/>
    </source>
</evidence>
<accession>A0A3B0XUB8</accession>
<evidence type="ECO:0000256" key="4">
    <source>
        <dbReference type="ARBA" id="ARBA00023065"/>
    </source>
</evidence>
<sequence>MYKSIKHLALVGFMSLAVTLAGLQNALSVNNAGDFVFESSVYRVQESQSTLEITVNREQGSTGAVSVVYSTKRLGEGVSPFAQDIDFSRPGDYDGTFNTLNFAHGETSKTFTVTIFDDLDDEGDETFGLRLLDPSGGAQLGASSASSATVIIVDDDKKGPGNFVFESSQYRVQESQSTLEITVNREQGSTGAVSVVYSTKRLGEGVSPFAQDIDFSRPGDYDGTFNTLNFAHGEASKTFTVTIFDDLDDEGDETFGLRLLDPSGGAQLGASSASSATVIIVDDDKDIPSNSPPSISITSPPDGSGRDANSRVRLTATANDNEDGSLDASILWSSSIDGSLGNGATVNALLSPGKHTIQTTVVDSGNLSTSTSITLQIITTDAPPSISIIAPIGNTSQPANQATRLTATANDTRDGDLGNNIEWSSDRDGALGTGNSLSVQLTIGKHLITASVADSSNQTAEDNVTYTLVSDTGPVITGSLSEKYPGDVGIAFDDAVLFFDDFETGWGRWDRPTGDTQYLTIENDSRAHAGERFLRSTVTFDDLKAKEFISSSTQVNFNQVDEIYWRFYARFPTVAPNPHHWVRVAAGDREYNSSGLANTVPGGSDGFWFDFDTNNEDVMNFYVYWQSMRSGNCNDGSTTPGCAGDQGHKNYFGNIFRPEGQQAFKRDEWFCIEIHAKSNSPGSSDGELGFYINDQLVGKYGKGFPEGKWLRSTFHEGDSCKYSSCPNTPSPFEGFDFRSTPEVGFKSLFLDAYYERGSAARKKAALEATGLTVVEEQTIFYDNVVAATRRIGCRR</sequence>
<proteinExistence type="predicted"/>
<gene>
    <name evidence="7" type="ORF">MNBD_GAMMA08-1205</name>
</gene>
<dbReference type="PANTHER" id="PTHR11878:SF65">
    <property type="entry name" value="NA_CA-EXCHANGE PROTEIN, ISOFORM G"/>
    <property type="match status" value="1"/>
</dbReference>
<dbReference type="AlphaFoldDB" id="A0A3B0XUB8"/>
<feature type="region of interest" description="Disordered" evidence="5">
    <location>
        <begin position="283"/>
        <end position="309"/>
    </location>
</feature>
<dbReference type="PANTHER" id="PTHR11878">
    <property type="entry name" value="SODIUM/CALCIUM EXCHANGER"/>
    <property type="match status" value="1"/>
</dbReference>
<evidence type="ECO:0000256" key="1">
    <source>
        <dbReference type="ARBA" id="ARBA00022729"/>
    </source>
</evidence>
<dbReference type="InterPro" id="IPR013783">
    <property type="entry name" value="Ig-like_fold"/>
</dbReference>
<evidence type="ECO:0000256" key="2">
    <source>
        <dbReference type="ARBA" id="ARBA00022737"/>
    </source>
</evidence>
<keyword evidence="3" id="KW-0106">Calcium</keyword>
<evidence type="ECO:0000256" key="3">
    <source>
        <dbReference type="ARBA" id="ARBA00022837"/>
    </source>
</evidence>
<dbReference type="Pfam" id="PF03160">
    <property type="entry name" value="Calx-beta"/>
    <property type="match status" value="2"/>
</dbReference>
<dbReference type="GO" id="GO:0007154">
    <property type="term" value="P:cell communication"/>
    <property type="evidence" value="ECO:0007669"/>
    <property type="project" value="InterPro"/>
</dbReference>
<dbReference type="SMART" id="SM00237">
    <property type="entry name" value="Calx_beta"/>
    <property type="match status" value="2"/>
</dbReference>
<reference evidence="7" key="1">
    <citation type="submission" date="2018-06" db="EMBL/GenBank/DDBJ databases">
        <authorList>
            <person name="Zhirakovskaya E."/>
        </authorList>
    </citation>
    <scope>NUCLEOTIDE SEQUENCE</scope>
</reference>
<feature type="compositionally biased region" description="Low complexity" evidence="5">
    <location>
        <begin position="288"/>
        <end position="302"/>
    </location>
</feature>
<dbReference type="SUPFAM" id="SSF141072">
    <property type="entry name" value="CalX-like"/>
    <property type="match status" value="2"/>
</dbReference>
<keyword evidence="4" id="KW-0813">Transport</keyword>
<name>A0A3B0XUB8_9ZZZZ</name>